<dbReference type="GO" id="GO:0004553">
    <property type="term" value="F:hydrolase activity, hydrolyzing O-glycosyl compounds"/>
    <property type="evidence" value="ECO:0007669"/>
    <property type="project" value="InterPro"/>
</dbReference>
<dbReference type="PANTHER" id="PTHR43301">
    <property type="entry name" value="ARABINAN ENDO-1,5-ALPHA-L-ARABINOSIDASE"/>
    <property type="match status" value="1"/>
</dbReference>
<accession>A0A6V8SL02</accession>
<keyword evidence="4" id="KW-0326">Glycosidase</keyword>
<dbReference type="Proteomes" id="UP000580568">
    <property type="component" value="Unassembled WGS sequence"/>
</dbReference>
<evidence type="ECO:0000313" key="10">
    <source>
        <dbReference type="Proteomes" id="UP000580568"/>
    </source>
</evidence>
<feature type="domain" description="Extracellular endo-alpha-(1-&gt;5)-L-arabinanase C-terminal" evidence="7">
    <location>
        <begin position="453"/>
        <end position="562"/>
    </location>
</feature>
<evidence type="ECO:0000256" key="5">
    <source>
        <dbReference type="PIRSR" id="PIRSR606710-1"/>
    </source>
</evidence>
<dbReference type="InterPro" id="IPR050727">
    <property type="entry name" value="GH43_arabinanases"/>
</dbReference>
<evidence type="ECO:0000256" key="2">
    <source>
        <dbReference type="ARBA" id="ARBA00009865"/>
    </source>
</evidence>
<keyword evidence="3" id="KW-0378">Hydrolase</keyword>
<gene>
    <name evidence="9" type="ORF">bsdtw1_03346</name>
</gene>
<reference evidence="9 10" key="1">
    <citation type="submission" date="2020-07" db="EMBL/GenBank/DDBJ databases">
        <title>A new beta-1,3-glucan-decomposing anaerobic bacterium isolated from anoxic soil subjected to biological soil disinfestation.</title>
        <authorList>
            <person name="Ueki A."/>
            <person name="Tonouchi A."/>
        </authorList>
    </citation>
    <scope>NUCLEOTIDE SEQUENCE [LARGE SCALE GENOMIC DNA]</scope>
    <source>
        <strain evidence="9 10">TW1</strain>
    </source>
</reference>
<dbReference type="Pfam" id="PF04616">
    <property type="entry name" value="Glyco_hydro_43"/>
    <property type="match status" value="2"/>
</dbReference>
<evidence type="ECO:0000256" key="6">
    <source>
        <dbReference type="PIRSR" id="PIRSR606710-2"/>
    </source>
</evidence>
<comment type="caution">
    <text evidence="9">The sequence shown here is derived from an EMBL/GenBank/DDBJ whole genome shotgun (WGS) entry which is preliminary data.</text>
</comment>
<dbReference type="GO" id="GO:0005975">
    <property type="term" value="P:carbohydrate metabolic process"/>
    <property type="evidence" value="ECO:0007669"/>
    <property type="project" value="InterPro"/>
</dbReference>
<dbReference type="InterPro" id="IPR006710">
    <property type="entry name" value="Glyco_hydro_43"/>
</dbReference>
<dbReference type="Pfam" id="PF16369">
    <property type="entry name" value="GH43_C"/>
    <property type="match status" value="1"/>
</dbReference>
<evidence type="ECO:0000259" key="8">
    <source>
        <dbReference type="Pfam" id="PF20578"/>
    </source>
</evidence>
<dbReference type="InterPro" id="IPR032291">
    <property type="entry name" value="Abn2_C"/>
</dbReference>
<evidence type="ECO:0000313" key="9">
    <source>
        <dbReference type="EMBL" id="GFP77232.1"/>
    </source>
</evidence>
<name>A0A6V8SL02_9CLOT</name>
<dbReference type="Pfam" id="PF20578">
    <property type="entry name" value="aBig_2"/>
    <property type="match status" value="1"/>
</dbReference>
<dbReference type="SUPFAM" id="SSF75005">
    <property type="entry name" value="Arabinanase/levansucrase/invertase"/>
    <property type="match status" value="1"/>
</dbReference>
<organism evidence="9 10">
    <name type="scientific">Clostridium fungisolvens</name>
    <dbReference type="NCBI Taxonomy" id="1604897"/>
    <lineage>
        <taxon>Bacteria</taxon>
        <taxon>Bacillati</taxon>
        <taxon>Bacillota</taxon>
        <taxon>Clostridia</taxon>
        <taxon>Eubacteriales</taxon>
        <taxon>Clostridiaceae</taxon>
        <taxon>Clostridium</taxon>
    </lineage>
</organism>
<dbReference type="Gene3D" id="2.115.10.20">
    <property type="entry name" value="Glycosyl hydrolase domain, family 43"/>
    <property type="match status" value="1"/>
</dbReference>
<dbReference type="InterPro" id="IPR023296">
    <property type="entry name" value="Glyco_hydro_beta-prop_sf"/>
</dbReference>
<feature type="site" description="Important for catalytic activity, responsible for pKa modulation of the active site Glu and correct orientation of both the proton donor and substrate" evidence="6">
    <location>
        <position position="261"/>
    </location>
</feature>
<keyword evidence="10" id="KW-1185">Reference proteome</keyword>
<comment type="similarity">
    <text evidence="2">Belongs to the glycosyl hydrolase 43 family.</text>
</comment>
<comment type="pathway">
    <text evidence="1">Glycan metabolism; L-arabinan degradation.</text>
</comment>
<dbReference type="InterPro" id="IPR046780">
    <property type="entry name" value="aBig_2"/>
</dbReference>
<protein>
    <submittedName>
        <fullName evidence="9">Uncharacterized protein</fullName>
    </submittedName>
</protein>
<dbReference type="PANTHER" id="PTHR43301:SF3">
    <property type="entry name" value="ARABINAN ENDO-1,5-ALPHA-L-ARABINOSIDASE A-RELATED"/>
    <property type="match status" value="1"/>
</dbReference>
<sequence>MLTKTLTRLTSKLALSLTKTKSFSKRFGRCVKKGIKRGIAVGLTATMILTPIQGLNVMASTTDQTTALTDADLASAYSKTSVDRVSVHDPSIISDGKGTYYIFGSHLAFAKSTDLKNWTPFTNNINTNYKTLFAKEFNWAKMGDSVYDPSGNMWAPDVIYNTTLNKWCMYISINGCSWNSSIAMLTADSLDGDWTYVGTVIYSGFTDANNNHDFANTDFTKVTGLTTLPSRYISTKYTCSDNSTTTATTTWNNSYGAHAIDPTAFYGQDGKLYMTYGSWSGGIYIIQLDPASGLRDTATTYSYSAGNSDPYMGIKLAGGSGTSGEASYVQYIDGYYYLFISDGGLVAKGGYNVRVYKASNPEGPYTDVSGQSPKYSTYTVNTNNDVGTRLMSYYKWNYQKYAQVAQGHNSAFVDSDGKAYIVYHTRTNDGSEGFTDRVHQLFTTKNHYLVEAPFEYNGETVSKTGYAASSVTGSYEVILQKQNINYSNLEYCSGQNMTLNADGTISGDYTGTWTMDANAPYVTLNVDGTTYEGLFVEQTIEGTNVNTMAFTVVGTNDTCIWGAEYPSDEASIAMAKDNLSVTSETYSDITLPTASVFGSTVSWSSSNTAVIGNDGKVITPAEDTNVTMTATISKNNKVYTKGFNVLVHKAIKNDSTMQVLGSAFVNDPQDLSTKLDGSLSIANPYSSIPNLDVSKGIKIKFDVQSTGTKNVLGTIISFIDGGNGKLYFTPGSYLGYNALGGWYDANLHNYGMATDYLGDSKDTVEISLTTKGFEVDVNGVKAYDQSIIGDSTKGAGTLSDYYNVLTWISTTSNKVYFGKGSWWTDQAANCTISNVYFYGYLLQTTKMMTDANGMQVISSAFVNQPQDLTTRADGTLSMKNPYKMISNIDASKGAKIKFDVQSTGVKNALGTIISFLGNSGTNGRLYFTPGSYLGYNALGGWFDANLSNYKMVTDYIGDSKATVEISLTTTGFEVDVNGVKAYDQSILSDSTKGAGTLTDYSKVLTWLTSSANDIYFGKGSWWTDQANCNISNVYFYGYVADGSSPTVALSTATYTYDGTPKTPAVTVTDGSTILVEGTDYTVTYTDNTNIGTATATIVGKGNYTGTITKTFAITPKDITTLDVTLDSYSYDYDGTSKTPVITVKDGTNTLVAGTDYTVAYTDNINPGTATVTITGIGIYSGTLTENFLINPKDSSKLKVKSGNLVYTYDGTAKTPTVSVKDGNKTLVEGTDYTVSYTDNINAGIGKIIITGKGGYTEVITKNFIIKAKKVCKLSVSSGTSAHTYDGNVIVKDGNITLKEGKDYTISYSYNSKAGITKVTITGKGNYTGSVTKTFLIKTK</sequence>
<dbReference type="EMBL" id="BLZR01000001">
    <property type="protein sequence ID" value="GFP77232.1"/>
    <property type="molecule type" value="Genomic_DNA"/>
</dbReference>
<evidence type="ECO:0000256" key="4">
    <source>
        <dbReference type="ARBA" id="ARBA00023295"/>
    </source>
</evidence>
<dbReference type="Gene3D" id="2.40.128.10">
    <property type="match status" value="1"/>
</dbReference>
<feature type="active site" description="Proton donor" evidence="5">
    <location>
        <position position="325"/>
    </location>
</feature>
<proteinExistence type="inferred from homology"/>
<evidence type="ECO:0000256" key="3">
    <source>
        <dbReference type="ARBA" id="ARBA00022801"/>
    </source>
</evidence>
<evidence type="ECO:0000256" key="1">
    <source>
        <dbReference type="ARBA" id="ARBA00004834"/>
    </source>
</evidence>
<feature type="active site" description="Proton acceptor" evidence="5">
    <location>
        <position position="89"/>
    </location>
</feature>
<feature type="domain" description="Atrophied bacterial Ig" evidence="8">
    <location>
        <begin position="575"/>
        <end position="649"/>
    </location>
</feature>
<evidence type="ECO:0000259" key="7">
    <source>
        <dbReference type="Pfam" id="PF16369"/>
    </source>
</evidence>
<dbReference type="RefSeq" id="WP_183278615.1">
    <property type="nucleotide sequence ID" value="NZ_BLZR01000001.1"/>
</dbReference>